<keyword evidence="6" id="KW-1185">Reference proteome</keyword>
<dbReference type="CDD" id="cd22042">
    <property type="entry name" value="HMG-box_EGL13-like"/>
    <property type="match status" value="1"/>
</dbReference>
<feature type="compositionally biased region" description="Basic and acidic residues" evidence="4">
    <location>
        <begin position="342"/>
        <end position="359"/>
    </location>
</feature>
<dbReference type="RefSeq" id="XP_022237219.1">
    <property type="nucleotide sequence ID" value="XM_022381511.1"/>
</dbReference>
<feature type="compositionally biased region" description="Low complexity" evidence="4">
    <location>
        <begin position="207"/>
        <end position="225"/>
    </location>
</feature>
<dbReference type="InterPro" id="IPR009071">
    <property type="entry name" value="HMG_box_dom"/>
</dbReference>
<dbReference type="Proteomes" id="UP000694941">
    <property type="component" value="Unplaced"/>
</dbReference>
<dbReference type="SUPFAM" id="SSF47095">
    <property type="entry name" value="HMG-box"/>
    <property type="match status" value="1"/>
</dbReference>
<dbReference type="PANTHER" id="PTHR45789:SF2">
    <property type="entry name" value="FI18025P1"/>
    <property type="match status" value="1"/>
</dbReference>
<evidence type="ECO:0000256" key="1">
    <source>
        <dbReference type="ARBA" id="ARBA00023125"/>
    </source>
</evidence>
<dbReference type="SMART" id="SM00398">
    <property type="entry name" value="HMG"/>
    <property type="match status" value="1"/>
</dbReference>
<evidence type="ECO:0000259" key="5">
    <source>
        <dbReference type="PROSITE" id="PS50118"/>
    </source>
</evidence>
<dbReference type="PROSITE" id="PS50118">
    <property type="entry name" value="HMG_BOX_2"/>
    <property type="match status" value="1"/>
</dbReference>
<accession>A0ABM1S0R4</accession>
<sequence length="580" mass="63359">MINQLQYLREQLKSQQKRISQFGAEGSAENDKIQRWQQEQIRRQQEQLVQQHQKIQDLQNRLNGQYMAAAGVKSIRGLPILPDILTPQTLMYLPLMDGGHSAATELPYSATAFPRESSSVTTAAAITSLLPQVPFTAACRQTGQTASLPSLTPTPHPWVCGSVPVSSSPVTSTRFGSGSTCGKVRHRTSIPGVSGPISEGEAPLNLTKPKSSSSKSNSTSCSPTPQEKETGFSPATSPISCSISVSRAPAGIEAGPTFFPGSGIYGPLPLHFRNTTHHPFTGFVGHPSALRAAALQGVDRPPSSGMPVGQTTPGLELGSSESQFPLHMYMTQTAKTLSSDSKSSKKEATEASTSDDDKKGEMVITCQTKLLSAKIIRQSKKDTDGKPHVKRPMNAFMVWAKDERRKILKACPDMHNSNISKILGARWKAMSNSEKQPYYEEQSRLSKLHMEKHPDYRYKPRPKRTCIVDGKKLRISEYKQLMRYRRTEMRSLWYRDGTVGLLEPPTFVNPTSIASLLAATSSGTSTSADLIQSFTSNKVPTGYTNAPMTIVSHSLSNLPAKVTNTVLSKETGYNIMETST</sequence>
<dbReference type="GeneID" id="106477836"/>
<dbReference type="PANTHER" id="PTHR45789">
    <property type="entry name" value="FI18025P1"/>
    <property type="match status" value="1"/>
</dbReference>
<evidence type="ECO:0000313" key="6">
    <source>
        <dbReference type="Proteomes" id="UP000694941"/>
    </source>
</evidence>
<organism evidence="6 7">
    <name type="scientific">Limulus polyphemus</name>
    <name type="common">Atlantic horseshoe crab</name>
    <dbReference type="NCBI Taxonomy" id="6850"/>
    <lineage>
        <taxon>Eukaryota</taxon>
        <taxon>Metazoa</taxon>
        <taxon>Ecdysozoa</taxon>
        <taxon>Arthropoda</taxon>
        <taxon>Chelicerata</taxon>
        <taxon>Merostomata</taxon>
        <taxon>Xiphosura</taxon>
        <taxon>Limulidae</taxon>
        <taxon>Limulus</taxon>
    </lineage>
</organism>
<feature type="domain" description="HMG box" evidence="5">
    <location>
        <begin position="389"/>
        <end position="457"/>
    </location>
</feature>
<evidence type="ECO:0000256" key="2">
    <source>
        <dbReference type="ARBA" id="ARBA00023242"/>
    </source>
</evidence>
<protein>
    <submittedName>
        <fullName evidence="7">Transcription factor Sox-6-like</fullName>
    </submittedName>
</protein>
<proteinExistence type="predicted"/>
<feature type="region of interest" description="Disordered" evidence="4">
    <location>
        <begin position="335"/>
        <end position="359"/>
    </location>
</feature>
<feature type="DNA-binding region" description="HMG box" evidence="3">
    <location>
        <begin position="389"/>
        <end position="457"/>
    </location>
</feature>
<gene>
    <name evidence="7" type="primary">LOC106477836</name>
</gene>
<dbReference type="InterPro" id="IPR051356">
    <property type="entry name" value="SOX/SOX-like_TF"/>
</dbReference>
<evidence type="ECO:0000256" key="3">
    <source>
        <dbReference type="PROSITE-ProRule" id="PRU00267"/>
    </source>
</evidence>
<feature type="region of interest" description="Disordered" evidence="4">
    <location>
        <begin position="168"/>
        <end position="236"/>
    </location>
</feature>
<name>A0ABM1S0R4_LIMPO</name>
<dbReference type="InterPro" id="IPR036910">
    <property type="entry name" value="HMG_box_dom_sf"/>
</dbReference>
<keyword evidence="1 3" id="KW-0238">DNA-binding</keyword>
<dbReference type="Gene3D" id="1.10.30.10">
    <property type="entry name" value="High mobility group box domain"/>
    <property type="match status" value="1"/>
</dbReference>
<reference evidence="7" key="1">
    <citation type="submission" date="2025-08" db="UniProtKB">
        <authorList>
            <consortium name="RefSeq"/>
        </authorList>
    </citation>
    <scope>IDENTIFICATION</scope>
    <source>
        <tissue evidence="7">Muscle</tissue>
    </source>
</reference>
<evidence type="ECO:0000313" key="7">
    <source>
        <dbReference type="RefSeq" id="XP_022237219.1"/>
    </source>
</evidence>
<dbReference type="Pfam" id="PF00505">
    <property type="entry name" value="HMG_box"/>
    <property type="match status" value="1"/>
</dbReference>
<keyword evidence="2 3" id="KW-0539">Nucleus</keyword>
<evidence type="ECO:0000256" key="4">
    <source>
        <dbReference type="SAM" id="MobiDB-lite"/>
    </source>
</evidence>